<proteinExistence type="predicted"/>
<reference evidence="1" key="1">
    <citation type="submission" date="2022-01" db="EMBL/GenBank/DDBJ databases">
        <title>Genome-Based Taxonomic Classification of the Phylum Actinobacteria.</title>
        <authorList>
            <person name="Gao Y."/>
        </authorList>
    </citation>
    <scope>NUCLEOTIDE SEQUENCE</scope>
    <source>
        <strain evidence="1">KLBMP 8922</strain>
    </source>
</reference>
<accession>A0AA41U687</accession>
<sequence>MGDRQQTHQDDGDAEAVVFVCAACDSVLTAPLAPLPAVPEPPYYEWWNAEHPGPSPATISAGRYAVETEPYGAPLVVSATPGVEVMPRHGPMSDGQGQMLVSRGPRGNIVVDPADARGLELRHVSAACCGATPYGGMNQACAACGTLVATLCSDCCLPHELHFSAGHVRGVRP</sequence>
<protein>
    <submittedName>
        <fullName evidence="1">Uncharacterized protein</fullName>
    </submittedName>
</protein>
<comment type="caution">
    <text evidence="1">The sequence shown here is derived from an EMBL/GenBank/DDBJ whole genome shotgun (WGS) entry which is preliminary data.</text>
</comment>
<keyword evidence="2" id="KW-1185">Reference proteome</keyword>
<dbReference type="EMBL" id="JAKFHA010000018">
    <property type="protein sequence ID" value="MCF2530744.1"/>
    <property type="molecule type" value="Genomic_DNA"/>
</dbReference>
<dbReference type="Proteomes" id="UP001165378">
    <property type="component" value="Unassembled WGS sequence"/>
</dbReference>
<gene>
    <name evidence="1" type="ORF">LZ495_26495</name>
</gene>
<organism evidence="1 2">
    <name type="scientific">Yinghuangia soli</name>
    <dbReference type="NCBI Taxonomy" id="2908204"/>
    <lineage>
        <taxon>Bacteria</taxon>
        <taxon>Bacillati</taxon>
        <taxon>Actinomycetota</taxon>
        <taxon>Actinomycetes</taxon>
        <taxon>Kitasatosporales</taxon>
        <taxon>Streptomycetaceae</taxon>
        <taxon>Yinghuangia</taxon>
    </lineage>
</organism>
<dbReference type="AlphaFoldDB" id="A0AA41U687"/>
<name>A0AA41U687_9ACTN</name>
<evidence type="ECO:0000313" key="1">
    <source>
        <dbReference type="EMBL" id="MCF2530744.1"/>
    </source>
</evidence>
<evidence type="ECO:0000313" key="2">
    <source>
        <dbReference type="Proteomes" id="UP001165378"/>
    </source>
</evidence>
<dbReference type="RefSeq" id="WP_235055405.1">
    <property type="nucleotide sequence ID" value="NZ_JAKFHA010000018.1"/>
</dbReference>